<keyword evidence="2" id="KW-1003">Cell membrane</keyword>
<comment type="similarity">
    <text evidence="6">Belongs to the ABC-4 integral membrane protein family.</text>
</comment>
<dbReference type="Proteomes" id="UP001526143">
    <property type="component" value="Unassembled WGS sequence"/>
</dbReference>
<comment type="subcellular location">
    <subcellularLocation>
        <location evidence="1">Cell membrane</location>
        <topology evidence="1">Multi-pass membrane protein</topology>
    </subcellularLocation>
</comment>
<keyword evidence="5 7" id="KW-0472">Membrane</keyword>
<feature type="domain" description="MacB-like periplasmic core" evidence="9">
    <location>
        <begin position="69"/>
        <end position="297"/>
    </location>
</feature>
<evidence type="ECO:0000259" key="8">
    <source>
        <dbReference type="Pfam" id="PF02687"/>
    </source>
</evidence>
<keyword evidence="4 7" id="KW-1133">Transmembrane helix</keyword>
<evidence type="ECO:0000256" key="5">
    <source>
        <dbReference type="ARBA" id="ARBA00023136"/>
    </source>
</evidence>
<evidence type="ECO:0000256" key="3">
    <source>
        <dbReference type="ARBA" id="ARBA00022692"/>
    </source>
</evidence>
<dbReference type="InterPro" id="IPR025857">
    <property type="entry name" value="MacB_PCD"/>
</dbReference>
<dbReference type="InterPro" id="IPR050250">
    <property type="entry name" value="Macrolide_Exporter_MacB"/>
</dbReference>
<keyword evidence="3 7" id="KW-0812">Transmembrane</keyword>
<dbReference type="RefSeq" id="WP_263748687.1">
    <property type="nucleotide sequence ID" value="NZ_JAOWRF010000372.1"/>
</dbReference>
<sequence>MILSNTKETILCYVSTCGFIPQLVQRQKVSYKYHNMVKVLSKGKNTRTVSLPEILSMAVETLWSNKLRTGLTMLGVIIGISSVIAITSVGQGVQKGTEQQIQALGPDVLSVFSGAARSGNIRQGLGSSSTLTWDDAKAIAQQAPSAQIVSAYLVRNAQIVYAGQNSSTPIYGTDLNYPEVRDIQIENGRFFNQEELDTAREVAVIGPTVESTLFTDAGSPIGKRIRIQGEAYEVIGVTQSKGSQGGMDRDDLVFLPLTSMSARLVGNNALSGVSVNGILIKAGNQEQLDAVQFQVTNLLRLRHNIYPPQADDFRITNQADIISTFTNIVGLFTVMVVAIAGISLVVGGIGIANIMLVSVVERTREIGIRKAVGATNSAILNQFLAEAIVISTVGGGIGIGSGILIALVAATIFKFPFVVSFWSVIVGFGLSLTVGLLAGVIPARNASKLDPITALRSD</sequence>
<feature type="transmembrane region" description="Helical" evidence="7">
    <location>
        <begin position="387"/>
        <end position="413"/>
    </location>
</feature>
<gene>
    <name evidence="10" type="ORF">OGM63_26400</name>
</gene>
<evidence type="ECO:0000256" key="6">
    <source>
        <dbReference type="ARBA" id="ARBA00038076"/>
    </source>
</evidence>
<dbReference type="PANTHER" id="PTHR30572:SF4">
    <property type="entry name" value="ABC TRANSPORTER PERMEASE YTRF"/>
    <property type="match status" value="1"/>
</dbReference>
<accession>A0ABT3B6J2</accession>
<evidence type="ECO:0000256" key="2">
    <source>
        <dbReference type="ARBA" id="ARBA00022475"/>
    </source>
</evidence>
<evidence type="ECO:0000256" key="4">
    <source>
        <dbReference type="ARBA" id="ARBA00022989"/>
    </source>
</evidence>
<evidence type="ECO:0000313" key="11">
    <source>
        <dbReference type="Proteomes" id="UP001526143"/>
    </source>
</evidence>
<organism evidence="10 11">
    <name type="scientific">Plectonema radiosum NIES-515</name>
    <dbReference type="NCBI Taxonomy" id="2986073"/>
    <lineage>
        <taxon>Bacteria</taxon>
        <taxon>Bacillati</taxon>
        <taxon>Cyanobacteriota</taxon>
        <taxon>Cyanophyceae</taxon>
        <taxon>Oscillatoriophycideae</taxon>
        <taxon>Oscillatoriales</taxon>
        <taxon>Microcoleaceae</taxon>
        <taxon>Plectonema</taxon>
    </lineage>
</organism>
<proteinExistence type="inferred from homology"/>
<dbReference type="Pfam" id="PF02687">
    <property type="entry name" value="FtsX"/>
    <property type="match status" value="1"/>
</dbReference>
<comment type="caution">
    <text evidence="10">The sequence shown here is derived from an EMBL/GenBank/DDBJ whole genome shotgun (WGS) entry which is preliminary data.</text>
</comment>
<dbReference type="InterPro" id="IPR003838">
    <property type="entry name" value="ABC3_permease_C"/>
</dbReference>
<feature type="transmembrane region" description="Helical" evidence="7">
    <location>
        <begin position="419"/>
        <end position="441"/>
    </location>
</feature>
<evidence type="ECO:0000256" key="7">
    <source>
        <dbReference type="SAM" id="Phobius"/>
    </source>
</evidence>
<reference evidence="10 11" key="1">
    <citation type="submission" date="2022-10" db="EMBL/GenBank/DDBJ databases">
        <title>Identification of biosynthetic pathway for the production of the potent trypsin inhibitor radiosumin.</title>
        <authorList>
            <person name="Fewer D.P."/>
            <person name="Delbaje E."/>
            <person name="Ouyang X."/>
            <person name="Agostino P.D."/>
            <person name="Wahlsten M."/>
            <person name="Jokela J."/>
            <person name="Permi P."/>
            <person name="Haapaniemi E."/>
            <person name="Koistinen H."/>
        </authorList>
    </citation>
    <scope>NUCLEOTIDE SEQUENCE [LARGE SCALE GENOMIC DNA]</scope>
    <source>
        <strain evidence="10 11">NIES-515</strain>
    </source>
</reference>
<name>A0ABT3B6J2_9CYAN</name>
<evidence type="ECO:0000256" key="1">
    <source>
        <dbReference type="ARBA" id="ARBA00004651"/>
    </source>
</evidence>
<dbReference type="Pfam" id="PF12704">
    <property type="entry name" value="MacB_PCD"/>
    <property type="match status" value="1"/>
</dbReference>
<feature type="domain" description="ABC3 transporter permease C-terminal" evidence="8">
    <location>
        <begin position="338"/>
        <end position="451"/>
    </location>
</feature>
<evidence type="ECO:0000259" key="9">
    <source>
        <dbReference type="Pfam" id="PF12704"/>
    </source>
</evidence>
<dbReference type="EMBL" id="JAOWRF010000372">
    <property type="protein sequence ID" value="MCV3216995.1"/>
    <property type="molecule type" value="Genomic_DNA"/>
</dbReference>
<keyword evidence="11" id="KW-1185">Reference proteome</keyword>
<feature type="transmembrane region" description="Helical" evidence="7">
    <location>
        <begin position="328"/>
        <end position="360"/>
    </location>
</feature>
<evidence type="ECO:0000313" key="10">
    <source>
        <dbReference type="EMBL" id="MCV3216995.1"/>
    </source>
</evidence>
<protein>
    <submittedName>
        <fullName evidence="10">ABC transporter permease</fullName>
    </submittedName>
</protein>
<dbReference type="PANTHER" id="PTHR30572">
    <property type="entry name" value="MEMBRANE COMPONENT OF TRANSPORTER-RELATED"/>
    <property type="match status" value="1"/>
</dbReference>